<evidence type="ECO:0000259" key="1">
    <source>
        <dbReference type="SMART" id="SM00597"/>
    </source>
</evidence>
<comment type="caution">
    <text evidence="2">The sequence shown here is derived from an EMBL/GenBank/DDBJ whole genome shotgun (WGS) entry which is preliminary data.</text>
</comment>
<feature type="domain" description="TTF-type" evidence="1">
    <location>
        <begin position="43"/>
        <end position="138"/>
    </location>
</feature>
<dbReference type="PANTHER" id="PTHR45749">
    <property type="match status" value="1"/>
</dbReference>
<organism evidence="2 3">
    <name type="scientific">Tegillarca granosa</name>
    <name type="common">Malaysian cockle</name>
    <name type="synonym">Anadara granosa</name>
    <dbReference type="NCBI Taxonomy" id="220873"/>
    <lineage>
        <taxon>Eukaryota</taxon>
        <taxon>Metazoa</taxon>
        <taxon>Spiralia</taxon>
        <taxon>Lophotrochozoa</taxon>
        <taxon>Mollusca</taxon>
        <taxon>Bivalvia</taxon>
        <taxon>Autobranchia</taxon>
        <taxon>Pteriomorphia</taxon>
        <taxon>Arcoida</taxon>
        <taxon>Arcoidea</taxon>
        <taxon>Arcidae</taxon>
        <taxon>Tegillarca</taxon>
    </lineage>
</organism>
<dbReference type="PANTHER" id="PTHR45749:SF21">
    <property type="entry name" value="DUF4371 DOMAIN-CONTAINING PROTEIN"/>
    <property type="match status" value="1"/>
</dbReference>
<dbReference type="SMART" id="SM00597">
    <property type="entry name" value="ZnF_TTF"/>
    <property type="match status" value="1"/>
</dbReference>
<evidence type="ECO:0000313" key="2">
    <source>
        <dbReference type="EMBL" id="KAJ8314716.1"/>
    </source>
</evidence>
<sequence>MAKQLGLQSFFKKVEQVDKTPNHHKTTENEQKNPVKNMLIGKKQRRFNSEWLEKYGWLRYSVSKDALYCACCTIFGKTDAKEKTFTFASPVTDWSNLSHLVHRHFREGSSHYDCEIMGLIFCDIANKKRESIASTISSYHQELVCKNRHILFKIIEVIILCGRQNIPLRGRVDQKSNFVSILNTIAKSDDILARHLAESKNPISETPESKTPSYMSPDIQNEIIDLCALSVCVRYIDVSDGNVTANENFLGFVHAKSTKAEP</sequence>
<protein>
    <recommendedName>
        <fullName evidence="1">TTF-type domain-containing protein</fullName>
    </recommendedName>
</protein>
<dbReference type="EMBL" id="JARBDR010000337">
    <property type="protein sequence ID" value="KAJ8314716.1"/>
    <property type="molecule type" value="Genomic_DNA"/>
</dbReference>
<accession>A0ABQ9FDJ5</accession>
<name>A0ABQ9FDJ5_TEGGR</name>
<dbReference type="Proteomes" id="UP001217089">
    <property type="component" value="Unassembled WGS sequence"/>
</dbReference>
<proteinExistence type="predicted"/>
<gene>
    <name evidence="2" type="ORF">KUTeg_006866</name>
</gene>
<keyword evidence="3" id="KW-1185">Reference proteome</keyword>
<reference evidence="2 3" key="1">
    <citation type="submission" date="2022-12" db="EMBL/GenBank/DDBJ databases">
        <title>Chromosome-level genome of Tegillarca granosa.</title>
        <authorList>
            <person name="Kim J."/>
        </authorList>
    </citation>
    <scope>NUCLEOTIDE SEQUENCE [LARGE SCALE GENOMIC DNA]</scope>
    <source>
        <strain evidence="2">Teg-2019</strain>
        <tissue evidence="2">Adductor muscle</tissue>
    </source>
</reference>
<dbReference type="InterPro" id="IPR006580">
    <property type="entry name" value="Znf_TTF"/>
</dbReference>
<evidence type="ECO:0000313" key="3">
    <source>
        <dbReference type="Proteomes" id="UP001217089"/>
    </source>
</evidence>